<protein>
    <recommendedName>
        <fullName evidence="3">Sulfotransferase</fullName>
        <ecNumber evidence="3">2.8.2.-</ecNumber>
    </recommendedName>
</protein>
<dbReference type="Gene3D" id="3.40.50.300">
    <property type="entry name" value="P-loop containing nucleotide triphosphate hydrolases"/>
    <property type="match status" value="1"/>
</dbReference>
<keyword evidence="6" id="KW-1185">Reference proteome</keyword>
<comment type="similarity">
    <text evidence="1 3">Belongs to the sulfotransferase 1 family.</text>
</comment>
<dbReference type="InterPro" id="IPR000863">
    <property type="entry name" value="Sulfotransferase_dom"/>
</dbReference>
<reference evidence="5 6" key="1">
    <citation type="journal article" date="2021" name="Comput. Struct. Biotechnol. J.">
        <title>De novo genome assembly of the potent medicinal plant Rehmannia glutinosa using nanopore technology.</title>
        <authorList>
            <person name="Ma L."/>
            <person name="Dong C."/>
            <person name="Song C."/>
            <person name="Wang X."/>
            <person name="Zheng X."/>
            <person name="Niu Y."/>
            <person name="Chen S."/>
            <person name="Feng W."/>
        </authorList>
    </citation>
    <scope>NUCLEOTIDE SEQUENCE [LARGE SCALE GENOMIC DNA]</scope>
    <source>
        <strain evidence="5">DH-2019</strain>
    </source>
</reference>
<evidence type="ECO:0000313" key="6">
    <source>
        <dbReference type="Proteomes" id="UP001318860"/>
    </source>
</evidence>
<dbReference type="InterPro" id="IPR027417">
    <property type="entry name" value="P-loop_NTPase"/>
</dbReference>
<evidence type="ECO:0000256" key="3">
    <source>
        <dbReference type="RuleBase" id="RU361155"/>
    </source>
</evidence>
<dbReference type="PANTHER" id="PTHR11783">
    <property type="entry name" value="SULFOTRANSFERASE SULT"/>
    <property type="match status" value="1"/>
</dbReference>
<dbReference type="EC" id="2.8.2.-" evidence="3"/>
<evidence type="ECO:0000313" key="5">
    <source>
        <dbReference type="EMBL" id="KAK6134829.1"/>
    </source>
</evidence>
<proteinExistence type="inferred from homology"/>
<evidence type="ECO:0000256" key="2">
    <source>
        <dbReference type="ARBA" id="ARBA00022679"/>
    </source>
</evidence>
<gene>
    <name evidence="5" type="ORF">DH2020_031418</name>
</gene>
<accession>A0ABR0VI32</accession>
<sequence>MSHCLVTRNPKDTIISMWHFVNKWEMAKKGLRPLQVATDKFCNGLTPCGPYYDHVMEYKKLSLERPKKVFFITYEELKSDPKTHVKKLAEFLGCPFEGEDIEEQVEEVIKSCSFEVVSNHEVNKSEESPNWFQLPYNSFFRKGDVGDHKNHLSDETIERIDALTREKFHSSGFMYGI</sequence>
<dbReference type="EMBL" id="JABTTQ020001131">
    <property type="protein sequence ID" value="KAK6134829.1"/>
    <property type="molecule type" value="Genomic_DNA"/>
</dbReference>
<keyword evidence="2 3" id="KW-0808">Transferase</keyword>
<name>A0ABR0VI32_REHGL</name>
<dbReference type="Proteomes" id="UP001318860">
    <property type="component" value="Unassembled WGS sequence"/>
</dbReference>
<dbReference type="SUPFAM" id="SSF52540">
    <property type="entry name" value="P-loop containing nucleoside triphosphate hydrolases"/>
    <property type="match status" value="1"/>
</dbReference>
<comment type="caution">
    <text evidence="5">The sequence shown here is derived from an EMBL/GenBank/DDBJ whole genome shotgun (WGS) entry which is preliminary data.</text>
</comment>
<dbReference type="Pfam" id="PF00685">
    <property type="entry name" value="Sulfotransfer_1"/>
    <property type="match status" value="1"/>
</dbReference>
<feature type="domain" description="Sulfotransferase" evidence="4">
    <location>
        <begin position="6"/>
        <end position="171"/>
    </location>
</feature>
<evidence type="ECO:0000256" key="1">
    <source>
        <dbReference type="ARBA" id="ARBA00005771"/>
    </source>
</evidence>
<evidence type="ECO:0000259" key="4">
    <source>
        <dbReference type="Pfam" id="PF00685"/>
    </source>
</evidence>
<organism evidence="5 6">
    <name type="scientific">Rehmannia glutinosa</name>
    <name type="common">Chinese foxglove</name>
    <dbReference type="NCBI Taxonomy" id="99300"/>
    <lineage>
        <taxon>Eukaryota</taxon>
        <taxon>Viridiplantae</taxon>
        <taxon>Streptophyta</taxon>
        <taxon>Embryophyta</taxon>
        <taxon>Tracheophyta</taxon>
        <taxon>Spermatophyta</taxon>
        <taxon>Magnoliopsida</taxon>
        <taxon>eudicotyledons</taxon>
        <taxon>Gunneridae</taxon>
        <taxon>Pentapetalae</taxon>
        <taxon>asterids</taxon>
        <taxon>lamiids</taxon>
        <taxon>Lamiales</taxon>
        <taxon>Orobanchaceae</taxon>
        <taxon>Rehmannieae</taxon>
        <taxon>Rehmannia</taxon>
    </lineage>
</organism>